<feature type="compositionally biased region" description="Basic and acidic residues" evidence="1">
    <location>
        <begin position="10"/>
        <end position="27"/>
    </location>
</feature>
<organism evidence="2 3">
    <name type="scientific">Eumeta variegata</name>
    <name type="common">Bagworm moth</name>
    <name type="synonym">Eumeta japonica</name>
    <dbReference type="NCBI Taxonomy" id="151549"/>
    <lineage>
        <taxon>Eukaryota</taxon>
        <taxon>Metazoa</taxon>
        <taxon>Ecdysozoa</taxon>
        <taxon>Arthropoda</taxon>
        <taxon>Hexapoda</taxon>
        <taxon>Insecta</taxon>
        <taxon>Pterygota</taxon>
        <taxon>Neoptera</taxon>
        <taxon>Endopterygota</taxon>
        <taxon>Lepidoptera</taxon>
        <taxon>Glossata</taxon>
        <taxon>Ditrysia</taxon>
        <taxon>Tineoidea</taxon>
        <taxon>Psychidae</taxon>
        <taxon>Oiketicinae</taxon>
        <taxon>Eumeta</taxon>
    </lineage>
</organism>
<reference evidence="2 3" key="1">
    <citation type="journal article" date="2019" name="Commun. Biol.">
        <title>The bagworm genome reveals a unique fibroin gene that provides high tensile strength.</title>
        <authorList>
            <person name="Kono N."/>
            <person name="Nakamura H."/>
            <person name="Ohtoshi R."/>
            <person name="Tomita M."/>
            <person name="Numata K."/>
            <person name="Arakawa K."/>
        </authorList>
    </citation>
    <scope>NUCLEOTIDE SEQUENCE [LARGE SCALE GENOMIC DNA]</scope>
</reference>
<evidence type="ECO:0000313" key="3">
    <source>
        <dbReference type="Proteomes" id="UP000299102"/>
    </source>
</evidence>
<evidence type="ECO:0000313" key="2">
    <source>
        <dbReference type="EMBL" id="GBP44676.1"/>
    </source>
</evidence>
<feature type="compositionally biased region" description="Polar residues" evidence="1">
    <location>
        <begin position="94"/>
        <end position="105"/>
    </location>
</feature>
<dbReference type="Proteomes" id="UP000299102">
    <property type="component" value="Unassembled WGS sequence"/>
</dbReference>
<evidence type="ECO:0000256" key="1">
    <source>
        <dbReference type="SAM" id="MobiDB-lite"/>
    </source>
</evidence>
<sequence length="192" mass="21652">MASPLPVTGRPEREREREREKEKEKEKVLKVGELSSVAQLNPYLLQARRKELCSKKPDKCENVTHPEGLVQTSLSHLIDAYKFCLIETLTTASRPTSATKNTSGGESRRRSPNASSIRRRRVTTNITRPGRSAGAVRCARRNVFVFDQRLLRDRIQEAVVDDDAGTLARQTQLTAGDSAAWSCNNSYEPWRN</sequence>
<dbReference type="AlphaFoldDB" id="A0A4C1VZJ6"/>
<comment type="caution">
    <text evidence="2">The sequence shown here is derived from an EMBL/GenBank/DDBJ whole genome shotgun (WGS) entry which is preliminary data.</text>
</comment>
<proteinExistence type="predicted"/>
<feature type="region of interest" description="Disordered" evidence="1">
    <location>
        <begin position="94"/>
        <end position="122"/>
    </location>
</feature>
<protein>
    <submittedName>
        <fullName evidence="2">Uncharacterized protein</fullName>
    </submittedName>
</protein>
<name>A0A4C1VZJ6_EUMVA</name>
<keyword evidence="3" id="KW-1185">Reference proteome</keyword>
<dbReference type="EMBL" id="BGZK01000456">
    <property type="protein sequence ID" value="GBP44676.1"/>
    <property type="molecule type" value="Genomic_DNA"/>
</dbReference>
<gene>
    <name evidence="2" type="ORF">EVAR_44204_1</name>
</gene>
<feature type="region of interest" description="Disordered" evidence="1">
    <location>
        <begin position="1"/>
        <end position="27"/>
    </location>
</feature>
<accession>A0A4C1VZJ6</accession>